<accession>A0A562ZPJ9</accession>
<dbReference type="Proteomes" id="UP000318199">
    <property type="component" value="Unassembled WGS sequence"/>
</dbReference>
<dbReference type="AlphaFoldDB" id="A0A562ZPJ9"/>
<protein>
    <submittedName>
        <fullName evidence="9">Lipoprotein</fullName>
    </submittedName>
</protein>
<keyword evidence="3" id="KW-0472">Membrane</keyword>
<dbReference type="EMBL" id="VOBQ01000012">
    <property type="protein sequence ID" value="TWO70463.1"/>
    <property type="molecule type" value="Genomic_DNA"/>
</dbReference>
<name>A0A562ZPJ9_9BURK</name>
<evidence type="ECO:0000256" key="6">
    <source>
        <dbReference type="ARBA" id="ARBA00023288"/>
    </source>
</evidence>
<evidence type="ECO:0000256" key="7">
    <source>
        <dbReference type="SAM" id="MobiDB-lite"/>
    </source>
</evidence>
<dbReference type="InterPro" id="IPR032831">
    <property type="entry name" value="LptM_cons"/>
</dbReference>
<evidence type="ECO:0000313" key="9">
    <source>
        <dbReference type="EMBL" id="TWO70463.1"/>
    </source>
</evidence>
<feature type="signal peptide" evidence="8">
    <location>
        <begin position="1"/>
        <end position="15"/>
    </location>
</feature>
<sequence>MLRVFPILVSAALLAACGQKGPLYMPTSPAARPAPAATETLAPSTSVSSPALQPASAPPATGTASPVRTP</sequence>
<evidence type="ECO:0000256" key="8">
    <source>
        <dbReference type="SAM" id="SignalP"/>
    </source>
</evidence>
<feature type="compositionally biased region" description="Low complexity" evidence="7">
    <location>
        <begin position="26"/>
        <end position="70"/>
    </location>
</feature>
<evidence type="ECO:0000256" key="2">
    <source>
        <dbReference type="ARBA" id="ARBA00022729"/>
    </source>
</evidence>
<evidence type="ECO:0000313" key="10">
    <source>
        <dbReference type="Proteomes" id="UP000318199"/>
    </source>
</evidence>
<reference evidence="9 10" key="1">
    <citation type="submission" date="2019-07" db="EMBL/GenBank/DDBJ databases">
        <title>Caenimonas sedimenti sp. nov., isolated from activated sludge.</title>
        <authorList>
            <person name="Xu J."/>
        </authorList>
    </citation>
    <scope>NUCLEOTIDE SEQUENCE [LARGE SCALE GENOMIC DNA]</scope>
    <source>
        <strain evidence="9 10">HX-9-20</strain>
    </source>
</reference>
<comment type="caution">
    <text evidence="9">The sequence shown here is derived from an EMBL/GenBank/DDBJ whole genome shotgun (WGS) entry which is preliminary data.</text>
</comment>
<keyword evidence="5" id="KW-0998">Cell outer membrane</keyword>
<organism evidence="9 10">
    <name type="scientific">Caenimonas sedimenti</name>
    <dbReference type="NCBI Taxonomy" id="2596921"/>
    <lineage>
        <taxon>Bacteria</taxon>
        <taxon>Pseudomonadati</taxon>
        <taxon>Pseudomonadota</taxon>
        <taxon>Betaproteobacteria</taxon>
        <taxon>Burkholderiales</taxon>
        <taxon>Comamonadaceae</taxon>
        <taxon>Caenimonas</taxon>
    </lineage>
</organism>
<gene>
    <name evidence="9" type="ORF">FN976_15920</name>
</gene>
<feature type="region of interest" description="Disordered" evidence="7">
    <location>
        <begin position="24"/>
        <end position="70"/>
    </location>
</feature>
<dbReference type="GO" id="GO:0009279">
    <property type="term" value="C:cell outer membrane"/>
    <property type="evidence" value="ECO:0007669"/>
    <property type="project" value="UniProtKB-SubCell"/>
</dbReference>
<keyword evidence="6 9" id="KW-0449">Lipoprotein</keyword>
<dbReference type="NCBIfam" id="NF047847">
    <property type="entry name" value="SS_mature_LptM"/>
    <property type="match status" value="1"/>
</dbReference>
<dbReference type="Pfam" id="PF13627">
    <property type="entry name" value="LptM_cons"/>
    <property type="match status" value="1"/>
</dbReference>
<proteinExistence type="predicted"/>
<keyword evidence="10" id="KW-1185">Reference proteome</keyword>
<comment type="subcellular location">
    <subcellularLocation>
        <location evidence="1">Cell outer membrane</location>
        <topology evidence="1">Lipid-anchor</topology>
    </subcellularLocation>
</comment>
<evidence type="ECO:0000256" key="3">
    <source>
        <dbReference type="ARBA" id="ARBA00023136"/>
    </source>
</evidence>
<feature type="chain" id="PRO_5021972128" evidence="8">
    <location>
        <begin position="16"/>
        <end position="70"/>
    </location>
</feature>
<evidence type="ECO:0000256" key="5">
    <source>
        <dbReference type="ARBA" id="ARBA00023237"/>
    </source>
</evidence>
<keyword evidence="2 8" id="KW-0732">Signal</keyword>
<keyword evidence="4" id="KW-0564">Palmitate</keyword>
<evidence type="ECO:0000256" key="1">
    <source>
        <dbReference type="ARBA" id="ARBA00004459"/>
    </source>
</evidence>
<evidence type="ECO:0000256" key="4">
    <source>
        <dbReference type="ARBA" id="ARBA00023139"/>
    </source>
</evidence>
<dbReference type="PROSITE" id="PS51257">
    <property type="entry name" value="PROKAR_LIPOPROTEIN"/>
    <property type="match status" value="1"/>
</dbReference>